<name>A0ABV6B4S9_9DEIO</name>
<comment type="caution">
    <text evidence="4">The sequence shown here is derived from an EMBL/GenBank/DDBJ whole genome shotgun (WGS) entry which is preliminary data.</text>
</comment>
<dbReference type="EMBL" id="JBHLYR010000049">
    <property type="protein sequence ID" value="MFB9993456.1"/>
    <property type="molecule type" value="Genomic_DNA"/>
</dbReference>
<feature type="transmembrane region" description="Helical" evidence="3">
    <location>
        <begin position="101"/>
        <end position="119"/>
    </location>
</feature>
<accession>A0ABV6B4S9</accession>
<feature type="transmembrane region" description="Helical" evidence="3">
    <location>
        <begin position="73"/>
        <end position="95"/>
    </location>
</feature>
<feature type="transmembrane region" description="Helical" evidence="3">
    <location>
        <begin position="47"/>
        <end position="66"/>
    </location>
</feature>
<comment type="similarity">
    <text evidence="1 2">Belongs to the BioY family.</text>
</comment>
<dbReference type="PANTHER" id="PTHR34295:SF1">
    <property type="entry name" value="BIOTIN TRANSPORTER BIOY"/>
    <property type="match status" value="1"/>
</dbReference>
<gene>
    <name evidence="4" type="ORF">ACFFLM_15930</name>
</gene>
<organism evidence="4 5">
    <name type="scientific">Deinococcus oregonensis</name>
    <dbReference type="NCBI Taxonomy" id="1805970"/>
    <lineage>
        <taxon>Bacteria</taxon>
        <taxon>Thermotogati</taxon>
        <taxon>Deinococcota</taxon>
        <taxon>Deinococci</taxon>
        <taxon>Deinococcales</taxon>
        <taxon>Deinococcaceae</taxon>
        <taxon>Deinococcus</taxon>
    </lineage>
</organism>
<dbReference type="PANTHER" id="PTHR34295">
    <property type="entry name" value="BIOTIN TRANSPORTER BIOY"/>
    <property type="match status" value="1"/>
</dbReference>
<comment type="subcellular location">
    <subcellularLocation>
        <location evidence="2">Cell membrane</location>
        <topology evidence="2">Multi-pass membrane protein</topology>
    </subcellularLocation>
</comment>
<feature type="transmembrane region" description="Helical" evidence="3">
    <location>
        <begin position="170"/>
        <end position="191"/>
    </location>
</feature>
<dbReference type="RefSeq" id="WP_380012322.1">
    <property type="nucleotide sequence ID" value="NZ_JBHLYR010000049.1"/>
</dbReference>
<keyword evidence="5" id="KW-1185">Reference proteome</keyword>
<dbReference type="Gene3D" id="1.10.1760.20">
    <property type="match status" value="1"/>
</dbReference>
<proteinExistence type="inferred from homology"/>
<dbReference type="Proteomes" id="UP001589733">
    <property type="component" value="Unassembled WGS sequence"/>
</dbReference>
<dbReference type="Pfam" id="PF02632">
    <property type="entry name" value="BioY"/>
    <property type="match status" value="1"/>
</dbReference>
<evidence type="ECO:0000313" key="4">
    <source>
        <dbReference type="EMBL" id="MFB9993456.1"/>
    </source>
</evidence>
<evidence type="ECO:0000256" key="1">
    <source>
        <dbReference type="ARBA" id="ARBA00010692"/>
    </source>
</evidence>
<keyword evidence="3" id="KW-1133">Transmembrane helix</keyword>
<keyword evidence="2 3" id="KW-0472">Membrane</keyword>
<feature type="transmembrane region" description="Helical" evidence="3">
    <location>
        <begin position="131"/>
        <end position="150"/>
    </location>
</feature>
<evidence type="ECO:0000256" key="2">
    <source>
        <dbReference type="PIRNR" id="PIRNR016661"/>
    </source>
</evidence>
<protein>
    <recommendedName>
        <fullName evidence="2">Biotin transporter</fullName>
    </recommendedName>
</protein>
<dbReference type="PIRSF" id="PIRSF016661">
    <property type="entry name" value="BioY"/>
    <property type="match status" value="1"/>
</dbReference>
<evidence type="ECO:0000313" key="5">
    <source>
        <dbReference type="Proteomes" id="UP001589733"/>
    </source>
</evidence>
<sequence>MTQFAPTHPTLAQTLAPHHSLIRNALLVVGGAALVALAAQIEIPMQPVPLTLQTLAVLLVGAALGSKRGAAALALYMAAGAAGLPVLSGGGAGLAKVMGPTGGYLLGFILAAGVVGWLAERYALDRKFAGTALAMLVGNVVIYIPGLLWLGNALHVSAQKAFEFGLTPFLIGDGIKLLLAALLLPAAWAFVGRKSD</sequence>
<dbReference type="InterPro" id="IPR003784">
    <property type="entry name" value="BioY"/>
</dbReference>
<reference evidence="4 5" key="1">
    <citation type="submission" date="2024-09" db="EMBL/GenBank/DDBJ databases">
        <authorList>
            <person name="Sun Q."/>
            <person name="Mori K."/>
        </authorList>
    </citation>
    <scope>NUCLEOTIDE SEQUENCE [LARGE SCALE GENOMIC DNA]</scope>
    <source>
        <strain evidence="4 5">JCM 13503</strain>
    </source>
</reference>
<evidence type="ECO:0000256" key="3">
    <source>
        <dbReference type="SAM" id="Phobius"/>
    </source>
</evidence>
<keyword evidence="2" id="KW-1003">Cell membrane</keyword>
<keyword evidence="2" id="KW-0813">Transport</keyword>
<feature type="transmembrane region" description="Helical" evidence="3">
    <location>
        <begin position="21"/>
        <end position="41"/>
    </location>
</feature>
<keyword evidence="3" id="KW-0812">Transmembrane</keyword>